<dbReference type="CDD" id="cd19860">
    <property type="entry name" value="DSRM_STAU_rpt4"/>
    <property type="match status" value="1"/>
</dbReference>
<feature type="domain" description="DRBM" evidence="5">
    <location>
        <begin position="503"/>
        <end position="571"/>
    </location>
</feature>
<evidence type="ECO:0000256" key="1">
    <source>
        <dbReference type="ARBA" id="ARBA00022737"/>
    </source>
</evidence>
<dbReference type="InterPro" id="IPR014720">
    <property type="entry name" value="dsRBD_dom"/>
</dbReference>
<evidence type="ECO:0000256" key="2">
    <source>
        <dbReference type="ARBA" id="ARBA00022884"/>
    </source>
</evidence>
<comment type="caution">
    <text evidence="6">The sequence shown here is derived from an EMBL/GenBank/DDBJ whole genome shotgun (WGS) entry which is preliminary data.</text>
</comment>
<dbReference type="CDD" id="cd19861">
    <property type="entry name" value="DSRM_STAU_rpt5"/>
    <property type="match status" value="1"/>
</dbReference>
<feature type="domain" description="DRBM" evidence="5">
    <location>
        <begin position="257"/>
        <end position="345"/>
    </location>
</feature>
<keyword evidence="1" id="KW-0677">Repeat</keyword>
<evidence type="ECO:0000313" key="6">
    <source>
        <dbReference type="EMBL" id="KAL3892074.1"/>
    </source>
</evidence>
<evidence type="ECO:0000313" key="7">
    <source>
        <dbReference type="Proteomes" id="UP001634394"/>
    </source>
</evidence>
<keyword evidence="2 3" id="KW-0694">RNA-binding</keyword>
<dbReference type="FunFam" id="3.30.160.20:FF:000007">
    <property type="entry name" value="Double-stranded RNA-binding protein Staufen homolog 1"/>
    <property type="match status" value="1"/>
</dbReference>
<gene>
    <name evidence="6" type="ORF">ACJMK2_004311</name>
</gene>
<dbReference type="SMART" id="SM00358">
    <property type="entry name" value="DSRM"/>
    <property type="match status" value="4"/>
</dbReference>
<evidence type="ECO:0000256" key="3">
    <source>
        <dbReference type="PROSITE-ProRule" id="PRU00266"/>
    </source>
</evidence>
<evidence type="ECO:0000256" key="4">
    <source>
        <dbReference type="SAM" id="MobiDB-lite"/>
    </source>
</evidence>
<dbReference type="CDD" id="cd19857">
    <property type="entry name" value="DSRM_STAU_rpt1"/>
    <property type="match status" value="1"/>
</dbReference>
<dbReference type="Pfam" id="PF00035">
    <property type="entry name" value="dsrm"/>
    <property type="match status" value="3"/>
</dbReference>
<dbReference type="SUPFAM" id="SSF54768">
    <property type="entry name" value="dsRNA-binding domain-like"/>
    <property type="match status" value="4"/>
</dbReference>
<sequence>MQGNKPQIIKMMKQKITNPANNPYGMPVKQGMNKGTFNGGMANMESDGSTPIGQQPLIPPSNFPGASSLMPQGLQQKQITASTTTTTNTPFPTVPVTLANQNGPVTSVPGPMITSSPDLPQPQQIQILQPQALQMNGCLESEQAQETMMTLQQQQNLANTKEKTPMCLINELARYNKINHQYMLVDEQGPAHKKTFYVKLQLGENEDYASSGPSIKKAQHAAAKMALEKTVYKHPPPKQNRYGMRVYQNGIPLNNITPTVELNAIAMKRGEEAVYTNLDNRLPPFPQQQHYDYRGYYNQRYPYIRMPKMFYTSLKVGNREFLGEGTTRQLARHSAATKALRILKSLPMPDIDNEEKLPIAEHQEQQKEEEPGDDSKSEISLVHELALRHNLPVTFDVIRESGPPHMKTFVTVCVVGEFSTEAEGNSKKVSKKRAAQLMLKELEKLPPLPVTLLRVKSKHPASKKKNRNLIKVFLRTQEISAGTNQSNDTRIQKADPNYGVGINPISRLIQIQQAQKRKEPEYTLVAERGLPRRREFVIQVTVDDKTCTGTGPNKKLAKRHAAEAMLDLLGYNKPTPQPAKPAIRSGSPSETSTTEKKVTFVDPTEESKPATGNGQPGRQIMPGLLILPDGNIGSSSYSQLQAIAAQYQQGGKARQAFGIANAEQQLKDIAAKYKFELKIDEFSGQSNSEYLSRVSMLTNPPVVMHGSGPSPDVAREAASFNALKALSEKGIIILSEEKVTAAGDATQLKKEKDQLANSAKRTN</sequence>
<dbReference type="CDD" id="cd19859">
    <property type="entry name" value="DSRM_STAU_rpt3"/>
    <property type="match status" value="1"/>
</dbReference>
<dbReference type="PROSITE" id="PS50137">
    <property type="entry name" value="DS_RBD"/>
    <property type="match status" value="4"/>
</dbReference>
<feature type="domain" description="DRBM" evidence="5">
    <location>
        <begin position="377"/>
        <end position="444"/>
    </location>
</feature>
<dbReference type="GO" id="GO:0003723">
    <property type="term" value="F:RNA binding"/>
    <property type="evidence" value="ECO:0007669"/>
    <property type="project" value="UniProtKB-UniRule"/>
</dbReference>
<dbReference type="Pfam" id="PF16482">
    <property type="entry name" value="Staufen_C"/>
    <property type="match status" value="1"/>
</dbReference>
<dbReference type="PANTHER" id="PTHR46054">
    <property type="entry name" value="MATERNAL EFFECT PROTEIN STAUFEN"/>
    <property type="match status" value="1"/>
</dbReference>
<dbReference type="InterPro" id="IPR051740">
    <property type="entry name" value="DRBM-containing_protein"/>
</dbReference>
<proteinExistence type="predicted"/>
<organism evidence="6 7">
    <name type="scientific">Sinanodonta woodiana</name>
    <name type="common">Chinese pond mussel</name>
    <name type="synonym">Anodonta woodiana</name>
    <dbReference type="NCBI Taxonomy" id="1069815"/>
    <lineage>
        <taxon>Eukaryota</taxon>
        <taxon>Metazoa</taxon>
        <taxon>Spiralia</taxon>
        <taxon>Lophotrochozoa</taxon>
        <taxon>Mollusca</taxon>
        <taxon>Bivalvia</taxon>
        <taxon>Autobranchia</taxon>
        <taxon>Heteroconchia</taxon>
        <taxon>Palaeoheterodonta</taxon>
        <taxon>Unionida</taxon>
        <taxon>Unionoidea</taxon>
        <taxon>Unionidae</taxon>
        <taxon>Unioninae</taxon>
        <taxon>Sinanodonta</taxon>
    </lineage>
</organism>
<dbReference type="PANTHER" id="PTHR46054:SF3">
    <property type="entry name" value="MATERNAL EFFECT PROTEIN STAUFEN"/>
    <property type="match status" value="1"/>
</dbReference>
<evidence type="ECO:0000259" key="5">
    <source>
        <dbReference type="PROSITE" id="PS50137"/>
    </source>
</evidence>
<feature type="region of interest" description="Disordered" evidence="4">
    <location>
        <begin position="572"/>
        <end position="618"/>
    </location>
</feature>
<feature type="domain" description="DRBM" evidence="5">
    <location>
        <begin position="164"/>
        <end position="232"/>
    </location>
</feature>
<dbReference type="FunFam" id="3.30.160.20:FF:000024">
    <property type="entry name" value="double-stranded RNA-binding protein Staufen homolog 1 isoform X1"/>
    <property type="match status" value="1"/>
</dbReference>
<dbReference type="Gene3D" id="3.30.160.20">
    <property type="match status" value="5"/>
</dbReference>
<dbReference type="InterPro" id="IPR032478">
    <property type="entry name" value="Staufen_C"/>
</dbReference>
<accession>A0ABD3Y0T2</accession>
<protein>
    <recommendedName>
        <fullName evidence="5">DRBM domain-containing protein</fullName>
    </recommendedName>
</protein>
<dbReference type="FunFam" id="3.30.160.20:FF:000013">
    <property type="entry name" value="double-stranded RNA-binding protein Staufen homolog 2 isoform X3"/>
    <property type="match status" value="1"/>
</dbReference>
<dbReference type="Proteomes" id="UP001634394">
    <property type="component" value="Unassembled WGS sequence"/>
</dbReference>
<dbReference type="EMBL" id="JBJQND010000001">
    <property type="protein sequence ID" value="KAL3892074.1"/>
    <property type="molecule type" value="Genomic_DNA"/>
</dbReference>
<dbReference type="AlphaFoldDB" id="A0ABD3Y0T2"/>
<name>A0ABD3Y0T2_SINWO</name>
<keyword evidence="7" id="KW-1185">Reference proteome</keyword>
<reference evidence="6 7" key="1">
    <citation type="submission" date="2024-11" db="EMBL/GenBank/DDBJ databases">
        <title>Chromosome-level genome assembly of the freshwater bivalve Anodonta woodiana.</title>
        <authorList>
            <person name="Chen X."/>
        </authorList>
    </citation>
    <scope>NUCLEOTIDE SEQUENCE [LARGE SCALE GENOMIC DNA]</scope>
    <source>
        <strain evidence="6">MN2024</strain>
        <tissue evidence="6">Gills</tissue>
    </source>
</reference>